<dbReference type="PANTHER" id="PTHR36179:SF2">
    <property type="entry name" value="LUD DOMAIN-CONTAINING PROTEIN"/>
    <property type="match status" value="1"/>
</dbReference>
<keyword evidence="3" id="KW-1185">Reference proteome</keyword>
<dbReference type="OrthoDB" id="9809147at2"/>
<evidence type="ECO:0000313" key="2">
    <source>
        <dbReference type="EMBL" id="KRQ88130.1"/>
    </source>
</evidence>
<dbReference type="InterPro" id="IPR009501">
    <property type="entry name" value="UCP020269"/>
</dbReference>
<dbReference type="EMBL" id="LKHP01000001">
    <property type="protein sequence ID" value="KRQ88130.1"/>
    <property type="molecule type" value="Genomic_DNA"/>
</dbReference>
<name>A0A0R3K5B6_CALMK</name>
<dbReference type="InterPro" id="IPR037171">
    <property type="entry name" value="NagB/RpiA_transferase-like"/>
</dbReference>
<dbReference type="InterPro" id="IPR024185">
    <property type="entry name" value="FTHF_cligase-like_sf"/>
</dbReference>
<dbReference type="Proteomes" id="UP000052015">
    <property type="component" value="Unassembled WGS sequence"/>
</dbReference>
<proteinExistence type="predicted"/>
<accession>A0A0R3K5B6</accession>
<reference evidence="2 3" key="1">
    <citation type="submission" date="2015-09" db="EMBL/GenBank/DDBJ databases">
        <title>Draft genome sequence of a Caloramator mitchellensis, a moderate thermophile from the Great Artesian Basin of Australia.</title>
        <authorList>
            <person name="Patel B.K."/>
        </authorList>
    </citation>
    <scope>NUCLEOTIDE SEQUENCE [LARGE SCALE GENOMIC DNA]</scope>
    <source>
        <strain evidence="2 3">VF08</strain>
    </source>
</reference>
<evidence type="ECO:0000313" key="3">
    <source>
        <dbReference type="Proteomes" id="UP000052015"/>
    </source>
</evidence>
<dbReference type="AlphaFoldDB" id="A0A0R3K5B6"/>
<sequence>MNSNVNWYLEKKLERVKKSLEKNNYDVYIVNDVEEAKTTLKNIIEKNAKVSFGGSMTLIDNGFIDFVRDMEVEVLDRYKEGLTPEEIGEIFRKTFFADYLITSSNAITEEGYLVNLDGTGNRAAAMIFGPKKVIVMAGYNKIVKDLNEAYNRVRNYASPINAKRLSRKTPCTEVGVCMDCNSPERICNHYVITYRQNVKGRGIVILIKQELGF</sequence>
<dbReference type="SUPFAM" id="SSF100950">
    <property type="entry name" value="NagB/RpiA/CoA transferase-like"/>
    <property type="match status" value="1"/>
</dbReference>
<comment type="caution">
    <text evidence="2">The sequence shown here is derived from an EMBL/GenBank/DDBJ whole genome shotgun (WGS) entry which is preliminary data.</text>
</comment>
<protein>
    <recommendedName>
        <fullName evidence="1">LUD domain-containing protein</fullName>
    </recommendedName>
</protein>
<dbReference type="InterPro" id="IPR003741">
    <property type="entry name" value="LUD_dom"/>
</dbReference>
<dbReference type="RefSeq" id="WP_057976380.1">
    <property type="nucleotide sequence ID" value="NZ_LKHP01000001.1"/>
</dbReference>
<dbReference type="PANTHER" id="PTHR36179">
    <property type="entry name" value="LUD_DOM DOMAIN-CONTAINING PROTEIN"/>
    <property type="match status" value="1"/>
</dbReference>
<dbReference type="Pfam" id="PF02589">
    <property type="entry name" value="LUD_dom"/>
    <property type="match status" value="1"/>
</dbReference>
<dbReference type="Gene3D" id="3.40.50.10420">
    <property type="entry name" value="NagB/RpiA/CoA transferase-like"/>
    <property type="match status" value="1"/>
</dbReference>
<dbReference type="STRING" id="908809.ABG79_00300"/>
<dbReference type="PIRSF" id="PIRSF020269">
    <property type="entry name" value="DUF1121"/>
    <property type="match status" value="1"/>
</dbReference>
<gene>
    <name evidence="2" type="ORF">ABG79_00300</name>
</gene>
<organism evidence="2 3">
    <name type="scientific">Caloramator mitchellensis</name>
    <dbReference type="NCBI Taxonomy" id="908809"/>
    <lineage>
        <taxon>Bacteria</taxon>
        <taxon>Bacillati</taxon>
        <taxon>Bacillota</taxon>
        <taxon>Clostridia</taxon>
        <taxon>Eubacteriales</taxon>
        <taxon>Clostridiaceae</taxon>
        <taxon>Caloramator</taxon>
    </lineage>
</organism>
<feature type="domain" description="LUD" evidence="1">
    <location>
        <begin position="13"/>
        <end position="207"/>
    </location>
</feature>
<evidence type="ECO:0000259" key="1">
    <source>
        <dbReference type="Pfam" id="PF02589"/>
    </source>
</evidence>